<gene>
    <name evidence="14" type="ORF">DIZ80_14945</name>
</gene>
<evidence type="ECO:0000259" key="13">
    <source>
        <dbReference type="PROSITE" id="PS50885"/>
    </source>
</evidence>
<keyword evidence="5" id="KW-0808">Transferase</keyword>
<dbReference type="SUPFAM" id="SSF55785">
    <property type="entry name" value="PYP-like sensor domain (PAS domain)"/>
    <property type="match status" value="2"/>
</dbReference>
<organism evidence="14 15">
    <name type="scientific">endosymbiont of Galathealinum brachiosum</name>
    <dbReference type="NCBI Taxonomy" id="2200906"/>
    <lineage>
        <taxon>Bacteria</taxon>
        <taxon>Pseudomonadati</taxon>
        <taxon>Pseudomonadota</taxon>
        <taxon>Gammaproteobacteria</taxon>
        <taxon>sulfur-oxidizing symbionts</taxon>
    </lineage>
</organism>
<dbReference type="InterPro" id="IPR003660">
    <property type="entry name" value="HAMP_dom"/>
</dbReference>
<evidence type="ECO:0000256" key="7">
    <source>
        <dbReference type="PROSITE-ProRule" id="PRU00169"/>
    </source>
</evidence>
<dbReference type="Pfam" id="PF00512">
    <property type="entry name" value="HisKA"/>
    <property type="match status" value="1"/>
</dbReference>
<evidence type="ECO:0000256" key="2">
    <source>
        <dbReference type="ARBA" id="ARBA00004370"/>
    </source>
</evidence>
<evidence type="ECO:0000259" key="9">
    <source>
        <dbReference type="PROSITE" id="PS50109"/>
    </source>
</evidence>
<feature type="modified residue" description="4-aspartylphosphate" evidence="7">
    <location>
        <position position="793"/>
    </location>
</feature>
<dbReference type="Gene3D" id="2.10.70.100">
    <property type="match status" value="1"/>
</dbReference>
<feature type="domain" description="PAC" evidence="12">
    <location>
        <begin position="307"/>
        <end position="361"/>
    </location>
</feature>
<feature type="domain" description="PAC" evidence="12">
    <location>
        <begin position="430"/>
        <end position="482"/>
    </location>
</feature>
<comment type="catalytic activity">
    <reaction evidence="1">
        <text>ATP + protein L-histidine = ADP + protein N-phospho-L-histidine.</text>
        <dbReference type="EC" id="2.7.13.3"/>
    </reaction>
</comment>
<dbReference type="Gene3D" id="6.10.340.10">
    <property type="match status" value="1"/>
</dbReference>
<dbReference type="Proteomes" id="UP000254266">
    <property type="component" value="Unassembled WGS sequence"/>
</dbReference>
<dbReference type="PROSITE" id="PS50112">
    <property type="entry name" value="PAS"/>
    <property type="match status" value="2"/>
</dbReference>
<dbReference type="InterPro" id="IPR000014">
    <property type="entry name" value="PAS"/>
</dbReference>
<evidence type="ECO:0000256" key="3">
    <source>
        <dbReference type="ARBA" id="ARBA00012438"/>
    </source>
</evidence>
<dbReference type="InterPro" id="IPR003594">
    <property type="entry name" value="HATPase_dom"/>
</dbReference>
<keyword evidence="4 7" id="KW-0597">Phosphoprotein</keyword>
<dbReference type="Gene3D" id="3.30.565.10">
    <property type="entry name" value="Histidine kinase-like ATPase, C-terminal domain"/>
    <property type="match status" value="1"/>
</dbReference>
<evidence type="ECO:0000259" key="12">
    <source>
        <dbReference type="PROSITE" id="PS50113"/>
    </source>
</evidence>
<feature type="transmembrane region" description="Helical" evidence="8">
    <location>
        <begin position="12"/>
        <end position="34"/>
    </location>
</feature>
<dbReference type="CDD" id="cd00130">
    <property type="entry name" value="PAS"/>
    <property type="match status" value="2"/>
</dbReference>
<dbReference type="PANTHER" id="PTHR43065:SF49">
    <property type="entry name" value="HISTIDINE KINASE"/>
    <property type="match status" value="1"/>
</dbReference>
<dbReference type="InterPro" id="IPR001789">
    <property type="entry name" value="Sig_transdc_resp-reg_receiver"/>
</dbReference>
<evidence type="ECO:0000256" key="6">
    <source>
        <dbReference type="ARBA" id="ARBA00022777"/>
    </source>
</evidence>
<dbReference type="SUPFAM" id="SSF158472">
    <property type="entry name" value="HAMP domain-like"/>
    <property type="match status" value="1"/>
</dbReference>
<dbReference type="SMART" id="SM00387">
    <property type="entry name" value="HATPase_c"/>
    <property type="match status" value="1"/>
</dbReference>
<dbReference type="CDD" id="cd00082">
    <property type="entry name" value="HisKA"/>
    <property type="match status" value="1"/>
</dbReference>
<dbReference type="PROSITE" id="PS50885">
    <property type="entry name" value="HAMP"/>
    <property type="match status" value="1"/>
</dbReference>
<accession>A0A370D920</accession>
<dbReference type="CDD" id="cd06225">
    <property type="entry name" value="HAMP"/>
    <property type="match status" value="1"/>
</dbReference>
<keyword evidence="8" id="KW-0472">Membrane</keyword>
<keyword evidence="15" id="KW-1185">Reference proteome</keyword>
<dbReference type="EC" id="2.7.13.3" evidence="3"/>
<evidence type="ECO:0000313" key="14">
    <source>
        <dbReference type="EMBL" id="RDH81383.1"/>
    </source>
</evidence>
<evidence type="ECO:0000259" key="10">
    <source>
        <dbReference type="PROSITE" id="PS50110"/>
    </source>
</evidence>
<dbReference type="Pfam" id="PF00072">
    <property type="entry name" value="Response_reg"/>
    <property type="match status" value="1"/>
</dbReference>
<dbReference type="SMART" id="SM00304">
    <property type="entry name" value="HAMP"/>
    <property type="match status" value="1"/>
</dbReference>
<dbReference type="GO" id="GO:0000155">
    <property type="term" value="F:phosphorelay sensor kinase activity"/>
    <property type="evidence" value="ECO:0007669"/>
    <property type="project" value="InterPro"/>
</dbReference>
<proteinExistence type="predicted"/>
<dbReference type="EMBL" id="QFXC01000013">
    <property type="protein sequence ID" value="RDH81383.1"/>
    <property type="molecule type" value="Genomic_DNA"/>
</dbReference>
<evidence type="ECO:0000256" key="5">
    <source>
        <dbReference type="ARBA" id="ARBA00022679"/>
    </source>
</evidence>
<feature type="domain" description="PAS" evidence="11">
    <location>
        <begin position="355"/>
        <end position="427"/>
    </location>
</feature>
<dbReference type="PRINTS" id="PR00344">
    <property type="entry name" value="BCTRLSENSOR"/>
</dbReference>
<keyword evidence="8" id="KW-1133">Transmembrane helix</keyword>
<name>A0A370D920_9GAMM</name>
<dbReference type="SUPFAM" id="SSF55874">
    <property type="entry name" value="ATPase domain of HSP90 chaperone/DNA topoisomerase II/histidine kinase"/>
    <property type="match status" value="1"/>
</dbReference>
<dbReference type="SMART" id="SM00086">
    <property type="entry name" value="PAC"/>
    <property type="match status" value="2"/>
</dbReference>
<evidence type="ECO:0000256" key="8">
    <source>
        <dbReference type="SAM" id="Phobius"/>
    </source>
</evidence>
<dbReference type="Pfam" id="PF13426">
    <property type="entry name" value="PAS_9"/>
    <property type="match status" value="1"/>
</dbReference>
<comment type="caution">
    <text evidence="14">The sequence shown here is derived from an EMBL/GenBank/DDBJ whole genome shotgun (WGS) entry which is preliminary data.</text>
</comment>
<dbReference type="SUPFAM" id="SSF47384">
    <property type="entry name" value="Homodimeric domain of signal transducing histidine kinase"/>
    <property type="match status" value="1"/>
</dbReference>
<dbReference type="InterPro" id="IPR005467">
    <property type="entry name" value="His_kinase_dom"/>
</dbReference>
<dbReference type="InterPro" id="IPR036890">
    <property type="entry name" value="HATPase_C_sf"/>
</dbReference>
<evidence type="ECO:0000259" key="11">
    <source>
        <dbReference type="PROSITE" id="PS50112"/>
    </source>
</evidence>
<dbReference type="Gene3D" id="3.40.50.2300">
    <property type="match status" value="1"/>
</dbReference>
<dbReference type="InterPro" id="IPR004358">
    <property type="entry name" value="Sig_transdc_His_kin-like_C"/>
</dbReference>
<dbReference type="Gene3D" id="1.10.287.130">
    <property type="match status" value="1"/>
</dbReference>
<keyword evidence="6" id="KW-0418">Kinase</keyword>
<feature type="domain" description="Response regulatory" evidence="10">
    <location>
        <begin position="743"/>
        <end position="859"/>
    </location>
</feature>
<dbReference type="Pfam" id="PF08447">
    <property type="entry name" value="PAS_3"/>
    <property type="match status" value="1"/>
</dbReference>
<dbReference type="InterPro" id="IPR013655">
    <property type="entry name" value="PAS_fold_3"/>
</dbReference>
<dbReference type="SUPFAM" id="SSF52172">
    <property type="entry name" value="CheY-like"/>
    <property type="match status" value="1"/>
</dbReference>
<dbReference type="AlphaFoldDB" id="A0A370D920"/>
<feature type="domain" description="PAS" evidence="11">
    <location>
        <begin position="253"/>
        <end position="294"/>
    </location>
</feature>
<dbReference type="SMART" id="SM00091">
    <property type="entry name" value="PAS"/>
    <property type="match status" value="2"/>
</dbReference>
<dbReference type="NCBIfam" id="TIGR00229">
    <property type="entry name" value="sensory_box"/>
    <property type="match status" value="2"/>
</dbReference>
<dbReference type="PROSITE" id="PS50113">
    <property type="entry name" value="PAC"/>
    <property type="match status" value="2"/>
</dbReference>
<dbReference type="PANTHER" id="PTHR43065">
    <property type="entry name" value="SENSOR HISTIDINE KINASE"/>
    <property type="match status" value="1"/>
</dbReference>
<dbReference type="InterPro" id="IPR001610">
    <property type="entry name" value="PAC"/>
</dbReference>
<feature type="domain" description="HAMP" evidence="13">
    <location>
        <begin position="183"/>
        <end position="236"/>
    </location>
</feature>
<dbReference type="PROSITE" id="PS50109">
    <property type="entry name" value="HIS_KIN"/>
    <property type="match status" value="1"/>
</dbReference>
<dbReference type="SMART" id="SM00448">
    <property type="entry name" value="REC"/>
    <property type="match status" value="1"/>
</dbReference>
<dbReference type="GO" id="GO:0016020">
    <property type="term" value="C:membrane"/>
    <property type="evidence" value="ECO:0007669"/>
    <property type="project" value="UniProtKB-SubCell"/>
</dbReference>
<dbReference type="InterPro" id="IPR035965">
    <property type="entry name" value="PAS-like_dom_sf"/>
</dbReference>
<evidence type="ECO:0000256" key="1">
    <source>
        <dbReference type="ARBA" id="ARBA00000085"/>
    </source>
</evidence>
<reference evidence="14 15" key="1">
    <citation type="journal article" date="2018" name="ISME J.">
        <title>Endosymbiont genomes yield clues of tubeworm success.</title>
        <authorList>
            <person name="Li Y."/>
            <person name="Liles M.R."/>
            <person name="Halanych K.M."/>
        </authorList>
    </citation>
    <scope>NUCLEOTIDE SEQUENCE [LARGE SCALE GENOMIC DNA]</scope>
    <source>
        <strain evidence="14">A1464</strain>
    </source>
</reference>
<dbReference type="InterPro" id="IPR003661">
    <property type="entry name" value="HisK_dim/P_dom"/>
</dbReference>
<dbReference type="InterPro" id="IPR000700">
    <property type="entry name" value="PAS-assoc_C"/>
</dbReference>
<dbReference type="SMART" id="SM00388">
    <property type="entry name" value="HisKA"/>
    <property type="match status" value="1"/>
</dbReference>
<sequence length="860" mass="98054">MISFFNNMPIKYKLIFSVYIVLFVIITISFGFIIKQEINHGNNKLIDEARVFNQLLNQDFVSLVALGEVDKAADITSRLRALNKVQGLIVYDEKKIPVYSYEQEGFKKISKLPEQSPLKHKFIKGSLLLFDSLDYQGSAYGYVFVQLSTKEIKEVINSKLEQAAIILFVLLIASFIFSWLIQQHFSNPILTLVSALRKTAETHDYSHPLSMKRGDEIGDLFKGFNYLQNQIEEEKKALQDQQFAFDQHSIVGITDVRGIITYANDMFVKISGYSKEELIGENHSILRSSVHNDDFFRDMYKTIASGKIWRGNICNKSKNGREYWVATTIVPFMGENGKPLSYMAMRTDITKQNRAEANLARAQKMVHIGSWELDLINEELSWSDEIYRIFEIDPEKYSATYELFLQTIHPDDRDKVNATYKESLKNRRSYEIEHRLLMKDGRIKIVREQGETYYDETGRALRSIGVVHDITHSKHTEEALRRSQKMDAVGQLTGGIAHDFNNIMGIILGNVELLELQDIDDDKINKRLIPIKKSAERAAKLTKQLLSFSRRKSDQLTTANINQQIGDMKSLIVHSVTPEIEVVYQLAGDLWLTNIDTGDFQDAVLNIVINARDAMNRSGHLTIESGNCHLDEKYCRHNPEVKEGDYVQLIFSDNGEGMSYEEQQRIFEPFYTTKAEDSGTGLGLAMVFGFIERSNGYIKVYSEKGIGTTFRIYLPRVYEKTKSDTEIGGDNLKSEVLPRGTETILVVDDEESLLELAKETLQSLGYNVLTSNDGKKALKMLEENSRINLLFSDVVMPGGINGYELAELATENYQQLKILLTSGYTQKAIARNGQARFTSQLLSKPYSRQGLAMRIREVLD</sequence>
<dbReference type="Gene3D" id="3.30.450.20">
    <property type="entry name" value="PAS domain"/>
    <property type="match status" value="2"/>
</dbReference>
<keyword evidence="8" id="KW-0812">Transmembrane</keyword>
<dbReference type="InterPro" id="IPR036097">
    <property type="entry name" value="HisK_dim/P_sf"/>
</dbReference>
<evidence type="ECO:0000313" key="15">
    <source>
        <dbReference type="Proteomes" id="UP000254266"/>
    </source>
</evidence>
<dbReference type="Pfam" id="PF00672">
    <property type="entry name" value="HAMP"/>
    <property type="match status" value="1"/>
</dbReference>
<feature type="transmembrane region" description="Helical" evidence="8">
    <location>
        <begin position="163"/>
        <end position="181"/>
    </location>
</feature>
<dbReference type="InterPro" id="IPR011006">
    <property type="entry name" value="CheY-like_superfamily"/>
</dbReference>
<comment type="subcellular location">
    <subcellularLocation>
        <location evidence="2">Membrane</location>
    </subcellularLocation>
</comment>
<dbReference type="PROSITE" id="PS50110">
    <property type="entry name" value="RESPONSE_REGULATORY"/>
    <property type="match status" value="1"/>
</dbReference>
<feature type="domain" description="Histidine kinase" evidence="9">
    <location>
        <begin position="495"/>
        <end position="718"/>
    </location>
</feature>
<evidence type="ECO:0000256" key="4">
    <source>
        <dbReference type="ARBA" id="ARBA00022553"/>
    </source>
</evidence>
<protein>
    <recommendedName>
        <fullName evidence="3">histidine kinase</fullName>
        <ecNumber evidence="3">2.7.13.3</ecNumber>
    </recommendedName>
</protein>
<dbReference type="Pfam" id="PF02518">
    <property type="entry name" value="HATPase_c"/>
    <property type="match status" value="1"/>
</dbReference>